<organism evidence="1">
    <name type="scientific">marine sediment metagenome</name>
    <dbReference type="NCBI Taxonomy" id="412755"/>
    <lineage>
        <taxon>unclassified sequences</taxon>
        <taxon>metagenomes</taxon>
        <taxon>ecological metagenomes</taxon>
    </lineage>
</organism>
<reference evidence="1" key="1">
    <citation type="journal article" date="2014" name="Front. Microbiol.">
        <title>High frequency of phylogenetically diverse reductive dehalogenase-homologous genes in deep subseafloor sedimentary metagenomes.</title>
        <authorList>
            <person name="Kawai M."/>
            <person name="Futagami T."/>
            <person name="Toyoda A."/>
            <person name="Takaki Y."/>
            <person name="Nishi S."/>
            <person name="Hori S."/>
            <person name="Arai W."/>
            <person name="Tsubouchi T."/>
            <person name="Morono Y."/>
            <person name="Uchiyama I."/>
            <person name="Ito T."/>
            <person name="Fujiyama A."/>
            <person name="Inagaki F."/>
            <person name="Takami H."/>
        </authorList>
    </citation>
    <scope>NUCLEOTIDE SEQUENCE</scope>
    <source>
        <strain evidence="1">Expedition CK06-06</strain>
    </source>
</reference>
<comment type="caution">
    <text evidence="1">The sequence shown here is derived from an EMBL/GenBank/DDBJ whole genome shotgun (WGS) entry which is preliminary data.</text>
</comment>
<name>X0SR78_9ZZZZ</name>
<accession>X0SR78</accession>
<proteinExistence type="predicted"/>
<gene>
    <name evidence="1" type="ORF">S01H1_09390</name>
</gene>
<protein>
    <submittedName>
        <fullName evidence="1">Uncharacterized protein</fullName>
    </submittedName>
</protein>
<dbReference type="EMBL" id="BARS01004802">
    <property type="protein sequence ID" value="GAF83569.1"/>
    <property type="molecule type" value="Genomic_DNA"/>
</dbReference>
<sequence length="37" mass="4366">GLLFIIGVSYLAKFFYKLSIGYLKMNLQIITNRRNTR</sequence>
<evidence type="ECO:0000313" key="1">
    <source>
        <dbReference type="EMBL" id="GAF83569.1"/>
    </source>
</evidence>
<feature type="non-terminal residue" evidence="1">
    <location>
        <position position="1"/>
    </location>
</feature>
<dbReference type="AlphaFoldDB" id="X0SR78"/>